<keyword evidence="8" id="KW-1185">Reference proteome</keyword>
<dbReference type="GO" id="GO:0016020">
    <property type="term" value="C:membrane"/>
    <property type="evidence" value="ECO:0007669"/>
    <property type="project" value="UniProtKB-SubCell"/>
</dbReference>
<dbReference type="InterPro" id="IPR000983">
    <property type="entry name" value="Bac_GSPG_pilin"/>
</dbReference>
<keyword evidence="4 6" id="KW-1133">Transmembrane helix</keyword>
<dbReference type="SUPFAM" id="SSF54523">
    <property type="entry name" value="Pili subunits"/>
    <property type="match status" value="1"/>
</dbReference>
<dbReference type="PANTHER" id="PTHR30093:SF44">
    <property type="entry name" value="TYPE II SECRETION SYSTEM CORE PROTEIN G"/>
    <property type="match status" value="1"/>
</dbReference>
<dbReference type="InterPro" id="IPR012902">
    <property type="entry name" value="N_methyl_site"/>
</dbReference>
<keyword evidence="5 6" id="KW-0472">Membrane</keyword>
<dbReference type="Gene3D" id="3.30.700.10">
    <property type="entry name" value="Glycoprotein, Type 4 Pilin"/>
    <property type="match status" value="1"/>
</dbReference>
<evidence type="ECO:0000256" key="1">
    <source>
        <dbReference type="ARBA" id="ARBA00004167"/>
    </source>
</evidence>
<evidence type="ECO:0000256" key="3">
    <source>
        <dbReference type="ARBA" id="ARBA00022692"/>
    </source>
</evidence>
<sequence length="117" mass="12833">MKSKKRAFTLLELVVVIAIIGILAAIAIPKYMESQKAAKIAAHKSNVRVLESAAAMYLADNPGTADTTWTKTEKKAEYEKYIQSFPDNPYKKDKAYSVSISNGSITVSPNADAYDNE</sequence>
<name>A0AAW9MQ33_9FIRM</name>
<evidence type="ECO:0000256" key="2">
    <source>
        <dbReference type="ARBA" id="ARBA00022481"/>
    </source>
</evidence>
<dbReference type="AlphaFoldDB" id="A0AAW9MQ33"/>
<protein>
    <submittedName>
        <fullName evidence="7">Prepilin-type N-terminal cleavage/methylation domain-containing protein</fullName>
    </submittedName>
</protein>
<gene>
    <name evidence="7" type="ORF">VLK81_06525</name>
</gene>
<keyword evidence="3 6" id="KW-0812">Transmembrane</keyword>
<dbReference type="InterPro" id="IPR045584">
    <property type="entry name" value="Pilin-like"/>
</dbReference>
<reference evidence="7 8" key="1">
    <citation type="submission" date="2024-01" db="EMBL/GenBank/DDBJ databases">
        <title>Complete genome sequence of Citroniella saccharovorans strain M6.X9, isolated from human fecal sample.</title>
        <authorList>
            <person name="Cheng G."/>
            <person name="Westerholm M."/>
            <person name="Schnurer A."/>
        </authorList>
    </citation>
    <scope>NUCLEOTIDE SEQUENCE [LARGE SCALE GENOMIC DNA]</scope>
    <source>
        <strain evidence="7 8">DSM 29873</strain>
    </source>
</reference>
<dbReference type="NCBIfam" id="TIGR02532">
    <property type="entry name" value="IV_pilin_GFxxxE"/>
    <property type="match status" value="1"/>
</dbReference>
<evidence type="ECO:0000256" key="5">
    <source>
        <dbReference type="ARBA" id="ARBA00023136"/>
    </source>
</evidence>
<comment type="subcellular location">
    <subcellularLocation>
        <location evidence="1">Membrane</location>
        <topology evidence="1">Single-pass membrane protein</topology>
    </subcellularLocation>
</comment>
<proteinExistence type="predicted"/>
<comment type="caution">
    <text evidence="7">The sequence shown here is derived from an EMBL/GenBank/DDBJ whole genome shotgun (WGS) entry which is preliminary data.</text>
</comment>
<evidence type="ECO:0000313" key="7">
    <source>
        <dbReference type="EMBL" id="MEB3429668.1"/>
    </source>
</evidence>
<dbReference type="PANTHER" id="PTHR30093">
    <property type="entry name" value="GENERAL SECRETION PATHWAY PROTEIN G"/>
    <property type="match status" value="1"/>
</dbReference>
<organism evidence="7 8">
    <name type="scientific">Citroniella saccharovorans</name>
    <dbReference type="NCBI Taxonomy" id="2053367"/>
    <lineage>
        <taxon>Bacteria</taxon>
        <taxon>Bacillati</taxon>
        <taxon>Bacillota</taxon>
        <taxon>Tissierellia</taxon>
        <taxon>Tissierellales</taxon>
        <taxon>Peptoniphilaceae</taxon>
        <taxon>Citroniella</taxon>
    </lineage>
</organism>
<evidence type="ECO:0000313" key="8">
    <source>
        <dbReference type="Proteomes" id="UP001357733"/>
    </source>
</evidence>
<dbReference type="GO" id="GO:0015628">
    <property type="term" value="P:protein secretion by the type II secretion system"/>
    <property type="evidence" value="ECO:0007669"/>
    <property type="project" value="InterPro"/>
</dbReference>
<evidence type="ECO:0000256" key="6">
    <source>
        <dbReference type="SAM" id="Phobius"/>
    </source>
</evidence>
<dbReference type="Pfam" id="PF07963">
    <property type="entry name" value="N_methyl"/>
    <property type="match status" value="1"/>
</dbReference>
<evidence type="ECO:0000256" key="4">
    <source>
        <dbReference type="ARBA" id="ARBA00022989"/>
    </source>
</evidence>
<feature type="transmembrane region" description="Helical" evidence="6">
    <location>
        <begin position="7"/>
        <end position="28"/>
    </location>
</feature>
<dbReference type="RefSeq" id="WP_324619845.1">
    <property type="nucleotide sequence ID" value="NZ_JAYKOT010000003.1"/>
</dbReference>
<keyword evidence="2" id="KW-0488">Methylation</keyword>
<accession>A0AAW9MQ33</accession>
<dbReference type="Proteomes" id="UP001357733">
    <property type="component" value="Unassembled WGS sequence"/>
</dbReference>
<dbReference type="PRINTS" id="PR00813">
    <property type="entry name" value="BCTERIALGSPG"/>
</dbReference>
<dbReference type="GO" id="GO:0015627">
    <property type="term" value="C:type II protein secretion system complex"/>
    <property type="evidence" value="ECO:0007669"/>
    <property type="project" value="InterPro"/>
</dbReference>
<dbReference type="EMBL" id="JAYKOT010000003">
    <property type="protein sequence ID" value="MEB3429668.1"/>
    <property type="molecule type" value="Genomic_DNA"/>
</dbReference>